<gene>
    <name evidence="4" type="ORF">E4U43_006749</name>
</gene>
<evidence type="ECO:0000256" key="2">
    <source>
        <dbReference type="ARBA" id="ARBA00022801"/>
    </source>
</evidence>
<dbReference type="PANTHER" id="PTHR46118">
    <property type="entry name" value="PROTEIN ABHD11"/>
    <property type="match status" value="1"/>
</dbReference>
<proteinExistence type="inferred from homology"/>
<dbReference type="Gene3D" id="3.40.50.1820">
    <property type="entry name" value="alpha/beta hydrolase"/>
    <property type="match status" value="1"/>
</dbReference>
<protein>
    <recommendedName>
        <fullName evidence="3">AB hydrolase-1 domain-containing protein</fullName>
    </recommendedName>
</protein>
<dbReference type="EMBL" id="SRPW01000477">
    <property type="protein sequence ID" value="KAG6014263.1"/>
    <property type="molecule type" value="Genomic_DNA"/>
</dbReference>
<evidence type="ECO:0000256" key="1">
    <source>
        <dbReference type="ARBA" id="ARBA00008645"/>
    </source>
</evidence>
<sequence>MRQSMFVHKCVHRFQAKAVPTLYQVRSVSSKIPTAVRPLAYDIYKPAKPTGQPPIIFLHGLFGSKRNNRGISKVLARDVGVDVYALDLRNHGESPHDPRHDYCAMAEDVSAFIQDQQLSNVTLIGHSMGAKTAMTLALRSPELISKIIAVDNAPIDMALNDDFSKYVRAMKNIQDAKITRQAEADEILQKVEESLSIRQFLLGNLYRPIGGSTQKFRIPLDTLGKSLQNLGDFPFKQPRDHRFEKPSLFVRGTESHYVADDVIPAIGEFFPRFRLIDINAGHWLISENPEAFRQAVVDFLQNDV</sequence>
<dbReference type="AlphaFoldDB" id="A0A9P7NFW7"/>
<organism evidence="4 5">
    <name type="scientific">Claviceps pusilla</name>
    <dbReference type="NCBI Taxonomy" id="123648"/>
    <lineage>
        <taxon>Eukaryota</taxon>
        <taxon>Fungi</taxon>
        <taxon>Dikarya</taxon>
        <taxon>Ascomycota</taxon>
        <taxon>Pezizomycotina</taxon>
        <taxon>Sordariomycetes</taxon>
        <taxon>Hypocreomycetidae</taxon>
        <taxon>Hypocreales</taxon>
        <taxon>Clavicipitaceae</taxon>
        <taxon>Claviceps</taxon>
    </lineage>
</organism>
<keyword evidence="2" id="KW-0378">Hydrolase</keyword>
<comment type="caution">
    <text evidence="4">The sequence shown here is derived from an EMBL/GenBank/DDBJ whole genome shotgun (WGS) entry which is preliminary data.</text>
</comment>
<accession>A0A9P7NFW7</accession>
<name>A0A9P7NFW7_9HYPO</name>
<reference evidence="4" key="1">
    <citation type="journal article" date="2020" name="bioRxiv">
        <title>Whole genome comparisons of ergot fungi reveals the divergence and evolution of species within the genus Claviceps are the result of varying mechanisms driving genome evolution and host range expansion.</title>
        <authorList>
            <person name="Wyka S.A."/>
            <person name="Mondo S.J."/>
            <person name="Liu M."/>
            <person name="Dettman J."/>
            <person name="Nalam V."/>
            <person name="Broders K.D."/>
        </authorList>
    </citation>
    <scope>NUCLEOTIDE SEQUENCE</scope>
    <source>
        <strain evidence="4">CCC 602</strain>
    </source>
</reference>
<dbReference type="InterPro" id="IPR000073">
    <property type="entry name" value="AB_hydrolase_1"/>
</dbReference>
<keyword evidence="5" id="KW-1185">Reference proteome</keyword>
<dbReference type="SUPFAM" id="SSF53474">
    <property type="entry name" value="alpha/beta-Hydrolases"/>
    <property type="match status" value="1"/>
</dbReference>
<dbReference type="InterPro" id="IPR029058">
    <property type="entry name" value="AB_hydrolase_fold"/>
</dbReference>
<dbReference type="FunFam" id="3.40.50.1820:FF:000039">
    <property type="entry name" value="Esterase ybfF"/>
    <property type="match status" value="1"/>
</dbReference>
<dbReference type="GO" id="GO:0005739">
    <property type="term" value="C:mitochondrion"/>
    <property type="evidence" value="ECO:0007669"/>
    <property type="project" value="TreeGrafter"/>
</dbReference>
<evidence type="ECO:0000313" key="4">
    <source>
        <dbReference type="EMBL" id="KAG6014263.1"/>
    </source>
</evidence>
<evidence type="ECO:0000313" key="5">
    <source>
        <dbReference type="Proteomes" id="UP000748025"/>
    </source>
</evidence>
<dbReference type="Pfam" id="PF00561">
    <property type="entry name" value="Abhydrolase_1"/>
    <property type="match status" value="1"/>
</dbReference>
<feature type="domain" description="AB hydrolase-1" evidence="3">
    <location>
        <begin position="53"/>
        <end position="289"/>
    </location>
</feature>
<dbReference type="PRINTS" id="PR00111">
    <property type="entry name" value="ABHYDROLASE"/>
</dbReference>
<dbReference type="OrthoDB" id="8119704at2759"/>
<dbReference type="GO" id="GO:0052689">
    <property type="term" value="F:carboxylic ester hydrolase activity"/>
    <property type="evidence" value="ECO:0007669"/>
    <property type="project" value="TreeGrafter"/>
</dbReference>
<dbReference type="PANTHER" id="PTHR46118:SF4">
    <property type="entry name" value="PROTEIN ABHD11"/>
    <property type="match status" value="1"/>
</dbReference>
<evidence type="ECO:0000259" key="3">
    <source>
        <dbReference type="Pfam" id="PF00561"/>
    </source>
</evidence>
<comment type="similarity">
    <text evidence="1">Belongs to the AB hydrolase superfamily.</text>
</comment>
<dbReference type="Proteomes" id="UP000748025">
    <property type="component" value="Unassembled WGS sequence"/>
</dbReference>